<feature type="non-terminal residue" evidence="2">
    <location>
        <position position="1"/>
    </location>
</feature>
<evidence type="ECO:0000313" key="2">
    <source>
        <dbReference type="EMBL" id="MED6115749.1"/>
    </source>
</evidence>
<name>A0ABU6QUK2_9FABA</name>
<organism evidence="2 3">
    <name type="scientific">Stylosanthes scabra</name>
    <dbReference type="NCBI Taxonomy" id="79078"/>
    <lineage>
        <taxon>Eukaryota</taxon>
        <taxon>Viridiplantae</taxon>
        <taxon>Streptophyta</taxon>
        <taxon>Embryophyta</taxon>
        <taxon>Tracheophyta</taxon>
        <taxon>Spermatophyta</taxon>
        <taxon>Magnoliopsida</taxon>
        <taxon>eudicotyledons</taxon>
        <taxon>Gunneridae</taxon>
        <taxon>Pentapetalae</taxon>
        <taxon>rosids</taxon>
        <taxon>fabids</taxon>
        <taxon>Fabales</taxon>
        <taxon>Fabaceae</taxon>
        <taxon>Papilionoideae</taxon>
        <taxon>50 kb inversion clade</taxon>
        <taxon>dalbergioids sensu lato</taxon>
        <taxon>Dalbergieae</taxon>
        <taxon>Pterocarpus clade</taxon>
        <taxon>Stylosanthes</taxon>
    </lineage>
</organism>
<reference evidence="2 3" key="1">
    <citation type="journal article" date="2023" name="Plants (Basel)">
        <title>Bridging the Gap: Combining Genomics and Transcriptomics Approaches to Understand Stylosanthes scabra, an Orphan Legume from the Brazilian Caatinga.</title>
        <authorList>
            <person name="Ferreira-Neto J.R.C."/>
            <person name="da Silva M.D."/>
            <person name="Binneck E."/>
            <person name="de Melo N.F."/>
            <person name="da Silva R.H."/>
            <person name="de Melo A.L.T.M."/>
            <person name="Pandolfi V."/>
            <person name="Bustamante F.O."/>
            <person name="Brasileiro-Vidal A.C."/>
            <person name="Benko-Iseppon A.M."/>
        </authorList>
    </citation>
    <scope>NUCLEOTIDE SEQUENCE [LARGE SCALE GENOMIC DNA]</scope>
    <source>
        <tissue evidence="2">Leaves</tissue>
    </source>
</reference>
<sequence>TTVQRGTSLTPQARPQGSTHHHLTTLRPRSAWHKRGPSNHARFKNCLSQAHSRQRQDHALAWDKHGSTKFRPNQLRHATLGPCYNMVQTWSQQAQGLTLFQEHETQDL</sequence>
<accession>A0ABU6QUK2</accession>
<feature type="region of interest" description="Disordered" evidence="1">
    <location>
        <begin position="1"/>
        <end position="41"/>
    </location>
</feature>
<evidence type="ECO:0000256" key="1">
    <source>
        <dbReference type="SAM" id="MobiDB-lite"/>
    </source>
</evidence>
<feature type="compositionally biased region" description="Polar residues" evidence="1">
    <location>
        <begin position="1"/>
        <end position="18"/>
    </location>
</feature>
<protein>
    <submittedName>
        <fullName evidence="2">Uncharacterized protein</fullName>
    </submittedName>
</protein>
<comment type="caution">
    <text evidence="2">The sequence shown here is derived from an EMBL/GenBank/DDBJ whole genome shotgun (WGS) entry which is preliminary data.</text>
</comment>
<dbReference type="EMBL" id="JASCZI010002018">
    <property type="protein sequence ID" value="MED6115749.1"/>
    <property type="molecule type" value="Genomic_DNA"/>
</dbReference>
<dbReference type="Proteomes" id="UP001341840">
    <property type="component" value="Unassembled WGS sequence"/>
</dbReference>
<evidence type="ECO:0000313" key="3">
    <source>
        <dbReference type="Proteomes" id="UP001341840"/>
    </source>
</evidence>
<gene>
    <name evidence="2" type="ORF">PIB30_093690</name>
</gene>
<proteinExistence type="predicted"/>
<keyword evidence="3" id="KW-1185">Reference proteome</keyword>
<feature type="compositionally biased region" description="Basic residues" evidence="1">
    <location>
        <begin position="19"/>
        <end position="41"/>
    </location>
</feature>